<gene>
    <name evidence="1" type="ORF">JK635_16965</name>
</gene>
<dbReference type="RefSeq" id="WP_202655139.1">
    <property type="nucleotide sequence ID" value="NZ_JAESWB010000247.1"/>
</dbReference>
<keyword evidence="2" id="KW-1185">Reference proteome</keyword>
<dbReference type="Proteomes" id="UP000623967">
    <property type="component" value="Unassembled WGS sequence"/>
</dbReference>
<name>A0ABS1TTK7_9BACI</name>
<sequence>MKKKVFKNVCFTNNFGKIGIHELSGTLNIGTTYEGDFSKQIQQKIKEKLGKKIPEARGTA</sequence>
<evidence type="ECO:0000313" key="2">
    <source>
        <dbReference type="Proteomes" id="UP000623967"/>
    </source>
</evidence>
<dbReference type="EMBL" id="JAESWB010000247">
    <property type="protein sequence ID" value="MBL4953878.1"/>
    <property type="molecule type" value="Genomic_DNA"/>
</dbReference>
<protein>
    <submittedName>
        <fullName evidence="1">Uncharacterized protein</fullName>
    </submittedName>
</protein>
<comment type="caution">
    <text evidence="1">The sequence shown here is derived from an EMBL/GenBank/DDBJ whole genome shotgun (WGS) entry which is preliminary data.</text>
</comment>
<reference evidence="1 2" key="1">
    <citation type="submission" date="2021-01" db="EMBL/GenBank/DDBJ databases">
        <title>Genome public.</title>
        <authorList>
            <person name="Liu C."/>
            <person name="Sun Q."/>
        </authorList>
    </citation>
    <scope>NUCLEOTIDE SEQUENCE [LARGE SCALE GENOMIC DNA]</scope>
    <source>
        <strain evidence="1 2">YIM B02564</strain>
    </source>
</reference>
<organism evidence="1 2">
    <name type="scientific">Neobacillus paridis</name>
    <dbReference type="NCBI Taxonomy" id="2803862"/>
    <lineage>
        <taxon>Bacteria</taxon>
        <taxon>Bacillati</taxon>
        <taxon>Bacillota</taxon>
        <taxon>Bacilli</taxon>
        <taxon>Bacillales</taxon>
        <taxon>Bacillaceae</taxon>
        <taxon>Neobacillus</taxon>
    </lineage>
</organism>
<evidence type="ECO:0000313" key="1">
    <source>
        <dbReference type="EMBL" id="MBL4953878.1"/>
    </source>
</evidence>
<proteinExistence type="predicted"/>
<accession>A0ABS1TTK7</accession>